<dbReference type="KEGG" id="bhan:CGC63_10305"/>
<protein>
    <submittedName>
        <fullName evidence="3">Uncharacterized protein</fullName>
    </submittedName>
</protein>
<reference evidence="3" key="1">
    <citation type="submission" date="2009-09" db="EMBL/GenBank/DDBJ databases">
        <authorList>
            <person name="Weinstock G."/>
            <person name="Sodergren E."/>
            <person name="Clifton S."/>
            <person name="Fulton L."/>
            <person name="Fulton B."/>
            <person name="Courtney L."/>
            <person name="Fronick C."/>
            <person name="Harrison M."/>
            <person name="Strong C."/>
            <person name="Farmer C."/>
            <person name="Delahaunty K."/>
            <person name="Markovic C."/>
            <person name="Hall O."/>
            <person name="Minx P."/>
            <person name="Tomlinson C."/>
            <person name="Mitreva M."/>
            <person name="Nelson J."/>
            <person name="Hou S."/>
            <person name="Wollam A."/>
            <person name="Pepin K.H."/>
            <person name="Johnson M."/>
            <person name="Bhonagiri V."/>
            <person name="Nash W.E."/>
            <person name="Warren W."/>
            <person name="Chinwalla A."/>
            <person name="Mardis E.R."/>
            <person name="Wilson R.K."/>
        </authorList>
    </citation>
    <scope>NUCLEOTIDE SEQUENCE [LARGE SCALE GENOMIC DNA]</scope>
    <source>
        <strain evidence="3">DSM 20583</strain>
    </source>
</reference>
<comment type="caution">
    <text evidence="3">The sequence shown here is derived from an EMBL/GenBank/DDBJ whole genome shotgun (WGS) entry which is preliminary data.</text>
</comment>
<dbReference type="eggNOG" id="ENOG50343IS">
    <property type="taxonomic scope" value="Bacteria"/>
</dbReference>
<proteinExistence type="predicted"/>
<dbReference type="AlphaFoldDB" id="C9L795"/>
<evidence type="ECO:0000313" key="3">
    <source>
        <dbReference type="EMBL" id="EEX22289.1"/>
    </source>
</evidence>
<organism evidence="3 4">
    <name type="scientific">Blautia hansenii DSM 20583</name>
    <dbReference type="NCBI Taxonomy" id="537007"/>
    <lineage>
        <taxon>Bacteria</taxon>
        <taxon>Bacillati</taxon>
        <taxon>Bacillota</taxon>
        <taxon>Clostridia</taxon>
        <taxon>Lachnospirales</taxon>
        <taxon>Lachnospiraceae</taxon>
        <taxon>Blautia</taxon>
    </lineage>
</organism>
<gene>
    <name evidence="3" type="ORF">BLAHAN_05257</name>
</gene>
<feature type="domain" description="DUF6558" evidence="1">
    <location>
        <begin position="8"/>
        <end position="142"/>
    </location>
</feature>
<evidence type="ECO:0000259" key="1">
    <source>
        <dbReference type="Pfam" id="PF20195"/>
    </source>
</evidence>
<dbReference type="Pfam" id="PF20753">
    <property type="entry name" value="DUF6558_C"/>
    <property type="match status" value="1"/>
</dbReference>
<dbReference type="Proteomes" id="UP000003755">
    <property type="component" value="Unassembled WGS sequence"/>
</dbReference>
<dbReference type="STRING" id="537007.BLAHAN_05257"/>
<dbReference type="InterPro" id="IPR046688">
    <property type="entry name" value="DUF6558_N"/>
</dbReference>
<sequence length="272" mass="31570">MEVIVTIAENFEYAGEFLNDKGYIICSPDNSGGFETINSDSQRSFNTQSMFNGKMFELTHSAYEDRIEITFCICKHSCQSPIPTPITTTESRVLKRWLNRPDFHRFKLLQPNWADIYMEGSFNVKDVECMGQTYMLELTFISNRPFALHEPITYNFTTSNNNTSFTIYDISDEVGYIYPDIEIKCLESGNLEILNSNEERRTIIKNCSNGETITFTRDLIMNTSIISHKIQNDFNYQFLRISNSYYNRKNKLTFSIPVQVSLKYSPYIKAVS</sequence>
<evidence type="ECO:0000259" key="2">
    <source>
        <dbReference type="Pfam" id="PF20753"/>
    </source>
</evidence>
<dbReference type="HOGENOM" id="CLU_1048497_0_0_9"/>
<keyword evidence="4" id="KW-1185">Reference proteome</keyword>
<evidence type="ECO:0000313" key="4">
    <source>
        <dbReference type="Proteomes" id="UP000003755"/>
    </source>
</evidence>
<dbReference type="RefSeq" id="WP_003020081.1">
    <property type="nucleotide sequence ID" value="NZ_CP022413.2"/>
</dbReference>
<accession>C9L795</accession>
<dbReference type="EMBL" id="ABYU02000012">
    <property type="protein sequence ID" value="EEX22289.1"/>
    <property type="molecule type" value="Genomic_DNA"/>
</dbReference>
<name>C9L795_BLAHA</name>
<dbReference type="Pfam" id="PF20195">
    <property type="entry name" value="DUF6558"/>
    <property type="match status" value="1"/>
</dbReference>
<dbReference type="InterPro" id="IPR048276">
    <property type="entry name" value="Phage_tail-like_C"/>
</dbReference>
<feature type="domain" description="Phage tail-like C-terminal" evidence="2">
    <location>
        <begin position="146"/>
        <end position="264"/>
    </location>
</feature>